<dbReference type="EMBL" id="JADIMC010000053">
    <property type="protein sequence ID" value="MBO8476233.1"/>
    <property type="molecule type" value="Genomic_DNA"/>
</dbReference>
<sequence length="266" mass="29358">MKKFTLLVAAIAVCGSINAQKQDVIIDDFENGEYAFTDELHINPVTEMQVEIADNPAKEGINPSEKAMKFTRIEAVNTWAGTYADLKQTYSDYSYMHIMYYRDNENSRLRINAKASSSTPQNNEFESIERPTKAGEWEWITFDLKGHNVTELGMLGFQPDFTDVLENGTVVYIDNITLSDNENPAGNSASVADTVSDYKISIETIGNEVSISSNGKIHATAYNLTGSKVAESENDGTISLQLTESGIYLIAINANGKSIAQKVIIR</sequence>
<gene>
    <name evidence="1" type="ORF">IAB88_04505</name>
</gene>
<protein>
    <submittedName>
        <fullName evidence="1">T9SS type A sorting domain-containing protein</fullName>
    </submittedName>
</protein>
<accession>A0A9D9IRB8</accession>
<reference evidence="1" key="1">
    <citation type="submission" date="2020-10" db="EMBL/GenBank/DDBJ databases">
        <authorList>
            <person name="Gilroy R."/>
        </authorList>
    </citation>
    <scope>NUCLEOTIDE SEQUENCE</scope>
    <source>
        <strain evidence="1">6919</strain>
    </source>
</reference>
<proteinExistence type="predicted"/>
<name>A0A9D9IRB8_9BACT</name>
<reference evidence="1" key="2">
    <citation type="journal article" date="2021" name="PeerJ">
        <title>Extensive microbial diversity within the chicken gut microbiome revealed by metagenomics and culture.</title>
        <authorList>
            <person name="Gilroy R."/>
            <person name="Ravi A."/>
            <person name="Getino M."/>
            <person name="Pursley I."/>
            <person name="Horton D.L."/>
            <person name="Alikhan N.F."/>
            <person name="Baker D."/>
            <person name="Gharbi K."/>
            <person name="Hall N."/>
            <person name="Watson M."/>
            <person name="Adriaenssens E.M."/>
            <person name="Foster-Nyarko E."/>
            <person name="Jarju S."/>
            <person name="Secka A."/>
            <person name="Antonio M."/>
            <person name="Oren A."/>
            <person name="Chaudhuri R.R."/>
            <person name="La Ragione R."/>
            <person name="Hildebrand F."/>
            <person name="Pallen M.J."/>
        </authorList>
    </citation>
    <scope>NUCLEOTIDE SEQUENCE</scope>
    <source>
        <strain evidence="1">6919</strain>
    </source>
</reference>
<dbReference type="NCBIfam" id="TIGR04183">
    <property type="entry name" value="Por_Secre_tail"/>
    <property type="match status" value="1"/>
</dbReference>
<dbReference type="AlphaFoldDB" id="A0A9D9IRB8"/>
<comment type="caution">
    <text evidence="1">The sequence shown here is derived from an EMBL/GenBank/DDBJ whole genome shotgun (WGS) entry which is preliminary data.</text>
</comment>
<organism evidence="1 2">
    <name type="scientific">Candidatus Limisoma faecipullorum</name>
    <dbReference type="NCBI Taxonomy" id="2840854"/>
    <lineage>
        <taxon>Bacteria</taxon>
        <taxon>Pseudomonadati</taxon>
        <taxon>Bacteroidota</taxon>
        <taxon>Bacteroidia</taxon>
        <taxon>Bacteroidales</taxon>
        <taxon>Candidatus Limisoma</taxon>
    </lineage>
</organism>
<evidence type="ECO:0000313" key="2">
    <source>
        <dbReference type="Proteomes" id="UP000823598"/>
    </source>
</evidence>
<dbReference type="InterPro" id="IPR026444">
    <property type="entry name" value="Secre_tail"/>
</dbReference>
<dbReference type="Proteomes" id="UP000823598">
    <property type="component" value="Unassembled WGS sequence"/>
</dbReference>
<evidence type="ECO:0000313" key="1">
    <source>
        <dbReference type="EMBL" id="MBO8476233.1"/>
    </source>
</evidence>